<sequence>MSTIYVYFVISSIFFAVIFAAVSFVFVRRRNSYKKLIEKELGDQKVPPSNVVPIIRIEKVSISSACTIHPSDEDVSPADTTSTLKVHLLEAVDLPFKDPATKSCDPYVTAMLLPSNTEVVHSKYRNNTLNPTFNETLRFQNIDATKLNFMTLCVHVNDHDFFRHDETIGEILLPLRNVNLDRKPVYWKDLKPATIFEV</sequence>
<dbReference type="GO" id="GO:0006906">
    <property type="term" value="P:vesicle fusion"/>
    <property type="evidence" value="ECO:0007669"/>
    <property type="project" value="TreeGrafter"/>
</dbReference>
<name>A0A915KA26_ROMCU</name>
<keyword evidence="1" id="KW-1133">Transmembrane helix</keyword>
<dbReference type="GO" id="GO:0030276">
    <property type="term" value="F:clathrin binding"/>
    <property type="evidence" value="ECO:0007669"/>
    <property type="project" value="TreeGrafter"/>
</dbReference>
<dbReference type="GO" id="GO:0005886">
    <property type="term" value="C:plasma membrane"/>
    <property type="evidence" value="ECO:0007669"/>
    <property type="project" value="TreeGrafter"/>
</dbReference>
<dbReference type="WBParaSite" id="nRc.2.0.1.t35220-RA">
    <property type="protein sequence ID" value="nRc.2.0.1.t35220-RA"/>
    <property type="gene ID" value="nRc.2.0.1.g35220"/>
</dbReference>
<dbReference type="SUPFAM" id="SSF49562">
    <property type="entry name" value="C2 domain (Calcium/lipid-binding domain, CaLB)"/>
    <property type="match status" value="1"/>
</dbReference>
<dbReference type="Gene3D" id="2.60.40.150">
    <property type="entry name" value="C2 domain"/>
    <property type="match status" value="1"/>
</dbReference>
<dbReference type="GO" id="GO:0098793">
    <property type="term" value="C:presynapse"/>
    <property type="evidence" value="ECO:0007669"/>
    <property type="project" value="GOC"/>
</dbReference>
<evidence type="ECO:0000256" key="1">
    <source>
        <dbReference type="SAM" id="Phobius"/>
    </source>
</evidence>
<proteinExistence type="predicted"/>
<evidence type="ECO:0000313" key="3">
    <source>
        <dbReference type="Proteomes" id="UP000887565"/>
    </source>
</evidence>
<dbReference type="CDD" id="cd12087">
    <property type="entry name" value="TM_EGFR-like"/>
    <property type="match status" value="1"/>
</dbReference>
<dbReference type="GO" id="GO:0005544">
    <property type="term" value="F:calcium-dependent phospholipid binding"/>
    <property type="evidence" value="ECO:0007669"/>
    <property type="project" value="TreeGrafter"/>
</dbReference>
<dbReference type="PROSITE" id="PS50004">
    <property type="entry name" value="C2"/>
    <property type="match status" value="1"/>
</dbReference>
<accession>A0A915KA26</accession>
<dbReference type="GO" id="GO:0000149">
    <property type="term" value="F:SNARE binding"/>
    <property type="evidence" value="ECO:0007669"/>
    <property type="project" value="TreeGrafter"/>
</dbReference>
<dbReference type="SMART" id="SM00239">
    <property type="entry name" value="C2"/>
    <property type="match status" value="1"/>
</dbReference>
<dbReference type="Proteomes" id="UP000887565">
    <property type="component" value="Unplaced"/>
</dbReference>
<protein>
    <submittedName>
        <fullName evidence="4">C2 domain-containing protein</fullName>
    </submittedName>
</protein>
<dbReference type="GO" id="GO:0001786">
    <property type="term" value="F:phosphatidylserine binding"/>
    <property type="evidence" value="ECO:0007669"/>
    <property type="project" value="TreeGrafter"/>
</dbReference>
<evidence type="ECO:0000313" key="4">
    <source>
        <dbReference type="WBParaSite" id="nRc.2.0.1.t35220-RA"/>
    </source>
</evidence>
<dbReference type="GO" id="GO:0048791">
    <property type="term" value="P:calcium ion-regulated exocytosis of neurotransmitter"/>
    <property type="evidence" value="ECO:0007669"/>
    <property type="project" value="TreeGrafter"/>
</dbReference>
<dbReference type="GO" id="GO:0030424">
    <property type="term" value="C:axon"/>
    <property type="evidence" value="ECO:0007669"/>
    <property type="project" value="TreeGrafter"/>
</dbReference>
<keyword evidence="1" id="KW-0472">Membrane</keyword>
<dbReference type="Pfam" id="PF00168">
    <property type="entry name" value="C2"/>
    <property type="match status" value="1"/>
</dbReference>
<keyword evidence="3" id="KW-1185">Reference proteome</keyword>
<reference evidence="4" key="1">
    <citation type="submission" date="2022-11" db="UniProtKB">
        <authorList>
            <consortium name="WormBaseParasite"/>
        </authorList>
    </citation>
    <scope>IDENTIFICATION</scope>
</reference>
<dbReference type="PANTHER" id="PTHR10024:SF344">
    <property type="entry name" value="SYNAPTOTAGMIN-7"/>
    <property type="match status" value="1"/>
</dbReference>
<keyword evidence="1" id="KW-0812">Transmembrane</keyword>
<dbReference type="InterPro" id="IPR000008">
    <property type="entry name" value="C2_dom"/>
</dbReference>
<dbReference type="PANTHER" id="PTHR10024">
    <property type="entry name" value="SYNAPTOTAGMIN"/>
    <property type="match status" value="1"/>
</dbReference>
<evidence type="ECO:0000259" key="2">
    <source>
        <dbReference type="PROSITE" id="PS50004"/>
    </source>
</evidence>
<feature type="domain" description="C2" evidence="2">
    <location>
        <begin position="64"/>
        <end position="188"/>
    </location>
</feature>
<dbReference type="AlphaFoldDB" id="A0A915KA26"/>
<feature type="transmembrane region" description="Helical" evidence="1">
    <location>
        <begin position="6"/>
        <end position="27"/>
    </location>
</feature>
<dbReference type="GO" id="GO:0005509">
    <property type="term" value="F:calcium ion binding"/>
    <property type="evidence" value="ECO:0007669"/>
    <property type="project" value="TreeGrafter"/>
</dbReference>
<dbReference type="InterPro" id="IPR035892">
    <property type="entry name" value="C2_domain_sf"/>
</dbReference>
<organism evidence="3 4">
    <name type="scientific">Romanomermis culicivorax</name>
    <name type="common">Nematode worm</name>
    <dbReference type="NCBI Taxonomy" id="13658"/>
    <lineage>
        <taxon>Eukaryota</taxon>
        <taxon>Metazoa</taxon>
        <taxon>Ecdysozoa</taxon>
        <taxon>Nematoda</taxon>
        <taxon>Enoplea</taxon>
        <taxon>Dorylaimia</taxon>
        <taxon>Mermithida</taxon>
        <taxon>Mermithoidea</taxon>
        <taxon>Mermithidae</taxon>
        <taxon>Romanomermis</taxon>
    </lineage>
</organism>
<dbReference type="GO" id="GO:0070382">
    <property type="term" value="C:exocytic vesicle"/>
    <property type="evidence" value="ECO:0007669"/>
    <property type="project" value="TreeGrafter"/>
</dbReference>